<dbReference type="Proteomes" id="UP000799118">
    <property type="component" value="Unassembled WGS sequence"/>
</dbReference>
<keyword evidence="2" id="KW-1185">Reference proteome</keyword>
<dbReference type="EMBL" id="ML769400">
    <property type="protein sequence ID" value="KAE9406651.1"/>
    <property type="molecule type" value="Genomic_DNA"/>
</dbReference>
<name>A0A6A4I7U8_9AGAR</name>
<accession>A0A6A4I7U8</accession>
<organism evidence="1 2">
    <name type="scientific">Gymnopus androsaceus JB14</name>
    <dbReference type="NCBI Taxonomy" id="1447944"/>
    <lineage>
        <taxon>Eukaryota</taxon>
        <taxon>Fungi</taxon>
        <taxon>Dikarya</taxon>
        <taxon>Basidiomycota</taxon>
        <taxon>Agaricomycotina</taxon>
        <taxon>Agaricomycetes</taxon>
        <taxon>Agaricomycetidae</taxon>
        <taxon>Agaricales</taxon>
        <taxon>Marasmiineae</taxon>
        <taxon>Omphalotaceae</taxon>
        <taxon>Gymnopus</taxon>
    </lineage>
</organism>
<proteinExistence type="predicted"/>
<gene>
    <name evidence="1" type="ORF">BT96DRAFT_203027</name>
</gene>
<dbReference type="OrthoDB" id="3252356at2759"/>
<evidence type="ECO:0000313" key="1">
    <source>
        <dbReference type="EMBL" id="KAE9406651.1"/>
    </source>
</evidence>
<protein>
    <submittedName>
        <fullName evidence="1">Uncharacterized protein</fullName>
    </submittedName>
</protein>
<dbReference type="AlphaFoldDB" id="A0A6A4I7U8"/>
<reference evidence="1" key="1">
    <citation type="journal article" date="2019" name="Environ. Microbiol.">
        <title>Fungal ecological strategies reflected in gene transcription - a case study of two litter decomposers.</title>
        <authorList>
            <person name="Barbi F."/>
            <person name="Kohler A."/>
            <person name="Barry K."/>
            <person name="Baskaran P."/>
            <person name="Daum C."/>
            <person name="Fauchery L."/>
            <person name="Ihrmark K."/>
            <person name="Kuo A."/>
            <person name="LaButti K."/>
            <person name="Lipzen A."/>
            <person name="Morin E."/>
            <person name="Grigoriev I.V."/>
            <person name="Henrissat B."/>
            <person name="Lindahl B."/>
            <person name="Martin F."/>
        </authorList>
    </citation>
    <scope>NUCLEOTIDE SEQUENCE</scope>
    <source>
        <strain evidence="1">JB14</strain>
    </source>
</reference>
<evidence type="ECO:0000313" key="2">
    <source>
        <dbReference type="Proteomes" id="UP000799118"/>
    </source>
</evidence>
<sequence>MDASSQSRSGIHRLPDKILSSIFLNAINECDDSAEVAFLPLTLSHTSSRWREVCVSTSFLWTSIYMSLPYRHNQSTIQNQLVYLRTWISRSDSSPLNIHLDFRDPEWDWNEETHRFTSTWASQIFSIILPHANRWKHIEFIADTWAPIHVFLAASAANSSESLQLLESMALSRCNAYFARKGELFKPVSLREPVPLFGGARLPSLRGLSLAGVHH</sequence>